<reference evidence="1 2" key="1">
    <citation type="submission" date="2016-04" db="EMBL/GenBank/DDBJ databases">
        <title>Genome sequence of Methanobrevibacter curvatus DSM 11111.</title>
        <authorList>
            <person name="Poehlein A."/>
            <person name="Seedorf H."/>
            <person name="Daniel R."/>
        </authorList>
    </citation>
    <scope>NUCLEOTIDE SEQUENCE [LARGE SCALE GENOMIC DNA]</scope>
    <source>
        <strain evidence="1 2">DSM 11111</strain>
    </source>
</reference>
<accession>A0A165ZI41</accession>
<gene>
    <name evidence="1" type="ORF">MBCUR_16830</name>
</gene>
<dbReference type="RefSeq" id="WP_067092467.1">
    <property type="nucleotide sequence ID" value="NZ_LWMV01000203.1"/>
</dbReference>
<evidence type="ECO:0000313" key="2">
    <source>
        <dbReference type="Proteomes" id="UP000077245"/>
    </source>
</evidence>
<name>A0A165ZI41_9EURY</name>
<protein>
    <submittedName>
        <fullName evidence="1">DNA alkylation repair enzyme</fullName>
    </submittedName>
</protein>
<dbReference type="AlphaFoldDB" id="A0A165ZI41"/>
<dbReference type="SUPFAM" id="SSF48371">
    <property type="entry name" value="ARM repeat"/>
    <property type="match status" value="1"/>
</dbReference>
<keyword evidence="2" id="KW-1185">Reference proteome</keyword>
<organism evidence="1 2">
    <name type="scientific">Methanobrevibacter curvatus</name>
    <dbReference type="NCBI Taxonomy" id="49547"/>
    <lineage>
        <taxon>Archaea</taxon>
        <taxon>Methanobacteriati</taxon>
        <taxon>Methanobacteriota</taxon>
        <taxon>Methanomada group</taxon>
        <taxon>Methanobacteria</taxon>
        <taxon>Methanobacteriales</taxon>
        <taxon>Methanobacteriaceae</taxon>
        <taxon>Methanobrevibacter</taxon>
    </lineage>
</organism>
<dbReference type="EMBL" id="LWMV01000203">
    <property type="protein sequence ID" value="KZX10768.1"/>
    <property type="molecule type" value="Genomic_DNA"/>
</dbReference>
<dbReference type="Proteomes" id="UP000077245">
    <property type="component" value="Unassembled WGS sequence"/>
</dbReference>
<dbReference type="PATRIC" id="fig|49547.3.peg.1790"/>
<dbReference type="InterPro" id="IPR014825">
    <property type="entry name" value="DNA_alkylation"/>
</dbReference>
<comment type="caution">
    <text evidence="1">The sequence shown here is derived from an EMBL/GenBank/DDBJ whole genome shotgun (WGS) entry which is preliminary data.</text>
</comment>
<evidence type="ECO:0000313" key="1">
    <source>
        <dbReference type="EMBL" id="KZX10768.1"/>
    </source>
</evidence>
<sequence>MKYDLNELKNRKGARNLEDVPPEIKELLNQGKISAVNLMESLSIENLKLFKNVFKEIGAEEYIGPVIKTLDNLGSKTNFKSSIAIGKILSNEIAKNNDTKILELLSNHGSDTVRSWATYIIGFNENLSISDKLRSIKPFAADEHFGVRETAWLSVRESIINNLEDSIAILSSWAEDENFNIRRFASESTRPRGVWTKHIKKLKESPELALAIIEPLKSDNEKYVQDSVGNWLNDASKSQGEWVIAICKKWLEESPTKQTKRITDRGLRTLNKGKTKKNK</sequence>
<dbReference type="InterPro" id="IPR016024">
    <property type="entry name" value="ARM-type_fold"/>
</dbReference>
<dbReference type="OrthoDB" id="78049at2157"/>
<dbReference type="Pfam" id="PF08713">
    <property type="entry name" value="DNA_alkylation"/>
    <property type="match status" value="1"/>
</dbReference>
<proteinExistence type="predicted"/>
<dbReference type="Gene3D" id="1.25.40.290">
    <property type="entry name" value="ARM repeat domains"/>
    <property type="match status" value="1"/>
</dbReference>